<organism evidence="6">
    <name type="scientific">Florenciella parvula</name>
    <dbReference type="NCBI Taxonomy" id="236787"/>
    <lineage>
        <taxon>Eukaryota</taxon>
        <taxon>Sar</taxon>
        <taxon>Stramenopiles</taxon>
        <taxon>Ochrophyta</taxon>
        <taxon>Dictyochophyceae</taxon>
        <taxon>Florenciellales</taxon>
        <taxon>Florenciella</taxon>
    </lineage>
</organism>
<evidence type="ECO:0000256" key="3">
    <source>
        <dbReference type="SAM" id="MobiDB-lite"/>
    </source>
</evidence>
<gene>
    <name evidence="6" type="ORF">FPAR1323_LOCUS2088</name>
</gene>
<protein>
    <recommendedName>
        <fullName evidence="5">Tenascin EGF-like domain-containing protein</fullName>
    </recommendedName>
</protein>
<evidence type="ECO:0000256" key="4">
    <source>
        <dbReference type="SAM" id="Phobius"/>
    </source>
</evidence>
<evidence type="ECO:0000313" key="6">
    <source>
        <dbReference type="EMBL" id="CAD9387079.1"/>
    </source>
</evidence>
<reference evidence="6" key="1">
    <citation type="submission" date="2021-01" db="EMBL/GenBank/DDBJ databases">
        <authorList>
            <person name="Corre E."/>
            <person name="Pelletier E."/>
            <person name="Niang G."/>
            <person name="Scheremetjew M."/>
            <person name="Finn R."/>
            <person name="Kale V."/>
            <person name="Holt S."/>
            <person name="Cochrane G."/>
            <person name="Meng A."/>
            <person name="Brown T."/>
            <person name="Cohen L."/>
        </authorList>
    </citation>
    <scope>NUCLEOTIDE SEQUENCE</scope>
    <source>
        <strain evidence="6">RCC1693</strain>
    </source>
</reference>
<feature type="transmembrane region" description="Helical" evidence="4">
    <location>
        <begin position="47"/>
        <end position="69"/>
    </location>
</feature>
<keyword evidence="1" id="KW-1015">Disulfide bond</keyword>
<evidence type="ECO:0000259" key="5">
    <source>
        <dbReference type="Pfam" id="PF18720"/>
    </source>
</evidence>
<dbReference type="Gene3D" id="2.10.25.10">
    <property type="entry name" value="Laminin"/>
    <property type="match status" value="1"/>
</dbReference>
<keyword evidence="4" id="KW-1133">Transmembrane helix</keyword>
<feature type="transmembrane region" description="Helical" evidence="4">
    <location>
        <begin position="174"/>
        <end position="193"/>
    </location>
</feature>
<feature type="region of interest" description="Disordered" evidence="3">
    <location>
        <begin position="330"/>
        <end position="391"/>
    </location>
</feature>
<feature type="compositionally biased region" description="Acidic residues" evidence="3">
    <location>
        <begin position="346"/>
        <end position="359"/>
    </location>
</feature>
<feature type="transmembrane region" description="Helical" evidence="4">
    <location>
        <begin position="272"/>
        <end position="290"/>
    </location>
</feature>
<feature type="transmembrane region" description="Helical" evidence="4">
    <location>
        <begin position="131"/>
        <end position="153"/>
    </location>
</feature>
<dbReference type="InterPro" id="IPR041161">
    <property type="entry name" value="EGF_Tenascin"/>
</dbReference>
<evidence type="ECO:0000256" key="1">
    <source>
        <dbReference type="ARBA" id="ARBA00023157"/>
    </source>
</evidence>
<feature type="transmembrane region" description="Helical" evidence="4">
    <location>
        <begin position="302"/>
        <end position="324"/>
    </location>
</feature>
<sequence>MADDCEYLGSLDCSANGVCVNGTCVCNSGFSGNDHWASTDQDCHVPVMWATIMFLAENALGVVCLLFTLSYASRATSEYRAAHKTQMFFLYHSLVFCLLAFAYGAMLWSAGPDGATGSVDTNKSMFILRCSAAQCVLVGTFVCASLWCGLLPIKLIGKDNTLKAFIQSYTSNLSILYVFSSTLFAVNSIVFGLDILPDLRLGFRIMGALIALYCLVPFFVVTACCVRLHLIINATIGDKQGVGEILSAVWRIVMNKGDQDPKYAQINIRLQISTVIVITLAPGAVLMGVLAPNVDWFYTKSWLFDGTLFVIAHLWHLFMCYVMAPPKSGATVKPTSDQPAPKNAEESEGTEEDAMDESFEQWSKRSQVDTDITSSVRSAVEHRESSERRGS</sequence>
<feature type="compositionally biased region" description="Basic and acidic residues" evidence="3">
    <location>
        <begin position="379"/>
        <end position="391"/>
    </location>
</feature>
<evidence type="ECO:0000256" key="2">
    <source>
        <dbReference type="ARBA" id="ARBA00023180"/>
    </source>
</evidence>
<feature type="transmembrane region" description="Helical" evidence="4">
    <location>
        <begin position="89"/>
        <end position="111"/>
    </location>
</feature>
<dbReference type="EMBL" id="HBGT01003758">
    <property type="protein sequence ID" value="CAD9387079.1"/>
    <property type="molecule type" value="Transcribed_RNA"/>
</dbReference>
<name>A0A7S2B5M6_9STRA</name>
<accession>A0A7S2B5M6</accession>
<feature type="transmembrane region" description="Helical" evidence="4">
    <location>
        <begin position="205"/>
        <end position="230"/>
    </location>
</feature>
<keyword evidence="4" id="KW-0812">Transmembrane</keyword>
<dbReference type="Pfam" id="PF18720">
    <property type="entry name" value="EGF_Tenascin"/>
    <property type="match status" value="1"/>
</dbReference>
<keyword evidence="4" id="KW-0472">Membrane</keyword>
<dbReference type="AlphaFoldDB" id="A0A7S2B5M6"/>
<proteinExistence type="predicted"/>
<feature type="domain" description="Tenascin EGF-like" evidence="5">
    <location>
        <begin position="11"/>
        <end position="34"/>
    </location>
</feature>
<keyword evidence="2" id="KW-0325">Glycoprotein</keyword>